<name>A0A919IS70_9ACTN</name>
<gene>
    <name evidence="1" type="ORF">Acy02nite_82430</name>
</gene>
<evidence type="ECO:0000313" key="1">
    <source>
        <dbReference type="EMBL" id="GID70362.1"/>
    </source>
</evidence>
<dbReference type="Proteomes" id="UP000619479">
    <property type="component" value="Unassembled WGS sequence"/>
</dbReference>
<dbReference type="AlphaFoldDB" id="A0A919IS70"/>
<organism evidence="1 2">
    <name type="scientific">Actinoplanes cyaneus</name>
    <dbReference type="NCBI Taxonomy" id="52696"/>
    <lineage>
        <taxon>Bacteria</taxon>
        <taxon>Bacillati</taxon>
        <taxon>Actinomycetota</taxon>
        <taxon>Actinomycetes</taxon>
        <taxon>Micromonosporales</taxon>
        <taxon>Micromonosporaceae</taxon>
        <taxon>Actinoplanes</taxon>
    </lineage>
</organism>
<dbReference type="EMBL" id="BOMH01000073">
    <property type="protein sequence ID" value="GID70362.1"/>
    <property type="molecule type" value="Genomic_DNA"/>
</dbReference>
<accession>A0A919IS70</accession>
<sequence>MHDLVTLNGQWWDWQVDRWDVSEFRLIADNDLTYHHSVAVTFTDVAWVSCADLFHHPVFRSPRIPETEFMRQVATEDEHHVYAWDAETATGIVPMMVVARSARIVEQVVHH</sequence>
<protein>
    <submittedName>
        <fullName evidence="1">Uncharacterized protein</fullName>
    </submittedName>
</protein>
<dbReference type="RefSeq" id="WP_203754047.1">
    <property type="nucleotide sequence ID" value="NZ_BAAAUC010000035.1"/>
</dbReference>
<keyword evidence="2" id="KW-1185">Reference proteome</keyword>
<reference evidence="1" key="1">
    <citation type="submission" date="2021-01" db="EMBL/GenBank/DDBJ databases">
        <title>Whole genome shotgun sequence of Actinoplanes cyaneus NBRC 14990.</title>
        <authorList>
            <person name="Komaki H."/>
            <person name="Tamura T."/>
        </authorList>
    </citation>
    <scope>NUCLEOTIDE SEQUENCE</scope>
    <source>
        <strain evidence="1">NBRC 14990</strain>
    </source>
</reference>
<proteinExistence type="predicted"/>
<evidence type="ECO:0000313" key="2">
    <source>
        <dbReference type="Proteomes" id="UP000619479"/>
    </source>
</evidence>
<comment type="caution">
    <text evidence="1">The sequence shown here is derived from an EMBL/GenBank/DDBJ whole genome shotgun (WGS) entry which is preliminary data.</text>
</comment>